<dbReference type="Gene3D" id="1.10.10.60">
    <property type="entry name" value="Homeodomain-like"/>
    <property type="match status" value="1"/>
</dbReference>
<dbReference type="Gene3D" id="1.10.357.10">
    <property type="entry name" value="Tetracycline Repressor, domain 2"/>
    <property type="match status" value="1"/>
</dbReference>
<feature type="DNA-binding region" description="H-T-H motif" evidence="2">
    <location>
        <begin position="34"/>
        <end position="53"/>
    </location>
</feature>
<dbReference type="PANTHER" id="PTHR30055:SF146">
    <property type="entry name" value="HTH-TYPE TRANSCRIPTIONAL DUAL REGULATOR CECR"/>
    <property type="match status" value="1"/>
</dbReference>
<dbReference type="SUPFAM" id="SSF46689">
    <property type="entry name" value="Homeodomain-like"/>
    <property type="match status" value="1"/>
</dbReference>
<keyword evidence="5" id="KW-1185">Reference proteome</keyword>
<evidence type="ECO:0000313" key="4">
    <source>
        <dbReference type="EMBL" id="TMV11312.1"/>
    </source>
</evidence>
<dbReference type="InterPro" id="IPR001647">
    <property type="entry name" value="HTH_TetR"/>
</dbReference>
<evidence type="ECO:0000256" key="2">
    <source>
        <dbReference type="PROSITE-ProRule" id="PRU00335"/>
    </source>
</evidence>
<dbReference type="PROSITE" id="PS01081">
    <property type="entry name" value="HTH_TETR_1"/>
    <property type="match status" value="1"/>
</dbReference>
<reference evidence="4 5" key="1">
    <citation type="submission" date="2019-05" db="EMBL/GenBank/DDBJ databases">
        <title>Marivita sp. nov. isolated from sea sediment.</title>
        <authorList>
            <person name="Kim W."/>
        </authorList>
    </citation>
    <scope>NUCLEOTIDE SEQUENCE [LARGE SCALE GENOMIC DNA]</scope>
    <source>
        <strain evidence="4 5">CAU 1492</strain>
    </source>
</reference>
<dbReference type="InterPro" id="IPR036271">
    <property type="entry name" value="Tet_transcr_reg_TetR-rel_C_sf"/>
</dbReference>
<gene>
    <name evidence="4" type="ORF">FGK64_13545</name>
</gene>
<dbReference type="PROSITE" id="PS50977">
    <property type="entry name" value="HTH_TETR_2"/>
    <property type="match status" value="1"/>
</dbReference>
<dbReference type="InterPro" id="IPR009057">
    <property type="entry name" value="Homeodomain-like_sf"/>
</dbReference>
<sequence>MSETATLVRKGRKFDQVLAGAREVFMADGYEGASVDDIARVAGVSKATLYSYFPDKRLLFIEVATTECQHLASRTLDLIEVDAGPRAVLMTAAGQIVPFLLSDFAQQVFRICLAESDRFPELGRAFYAAGPENGRRRLEEYMSCAVKRGELQIDDVTLAAEQFTELCKARLWTQAIFGIRRSFAQDEVELVVREAVETFLARYGV</sequence>
<dbReference type="PRINTS" id="PR00455">
    <property type="entry name" value="HTHTETR"/>
</dbReference>
<dbReference type="SUPFAM" id="SSF48498">
    <property type="entry name" value="Tetracyclin repressor-like, C-terminal domain"/>
    <property type="match status" value="1"/>
</dbReference>
<comment type="caution">
    <text evidence="4">The sequence shown here is derived from an EMBL/GenBank/DDBJ whole genome shotgun (WGS) entry which is preliminary data.</text>
</comment>
<dbReference type="InterPro" id="IPR039536">
    <property type="entry name" value="TetR_C_Proteobacteria"/>
</dbReference>
<accession>A0ABY2X7B2</accession>
<dbReference type="Pfam" id="PF00440">
    <property type="entry name" value="TetR_N"/>
    <property type="match status" value="1"/>
</dbReference>
<dbReference type="RefSeq" id="WP_138864378.1">
    <property type="nucleotide sequence ID" value="NZ_VCPC01000003.1"/>
</dbReference>
<feature type="domain" description="HTH tetR-type" evidence="3">
    <location>
        <begin position="11"/>
        <end position="71"/>
    </location>
</feature>
<protein>
    <submittedName>
        <fullName evidence="4">TetR/AcrR family transcriptional regulator</fullName>
    </submittedName>
</protein>
<keyword evidence="1 2" id="KW-0238">DNA-binding</keyword>
<organism evidence="4 5">
    <name type="scientific">Arenibacterium halophilum</name>
    <dbReference type="NCBI Taxonomy" id="2583821"/>
    <lineage>
        <taxon>Bacteria</taxon>
        <taxon>Pseudomonadati</taxon>
        <taxon>Pseudomonadota</taxon>
        <taxon>Alphaproteobacteria</taxon>
        <taxon>Rhodobacterales</taxon>
        <taxon>Paracoccaceae</taxon>
        <taxon>Arenibacterium</taxon>
    </lineage>
</organism>
<evidence type="ECO:0000256" key="1">
    <source>
        <dbReference type="ARBA" id="ARBA00023125"/>
    </source>
</evidence>
<dbReference type="InterPro" id="IPR023772">
    <property type="entry name" value="DNA-bd_HTH_TetR-type_CS"/>
</dbReference>
<evidence type="ECO:0000313" key="5">
    <source>
        <dbReference type="Proteomes" id="UP001191082"/>
    </source>
</evidence>
<dbReference type="PANTHER" id="PTHR30055">
    <property type="entry name" value="HTH-TYPE TRANSCRIPTIONAL REGULATOR RUTR"/>
    <property type="match status" value="1"/>
</dbReference>
<dbReference type="InterPro" id="IPR050109">
    <property type="entry name" value="HTH-type_TetR-like_transc_reg"/>
</dbReference>
<dbReference type="EMBL" id="VCPC01000003">
    <property type="protein sequence ID" value="TMV11312.1"/>
    <property type="molecule type" value="Genomic_DNA"/>
</dbReference>
<evidence type="ECO:0000259" key="3">
    <source>
        <dbReference type="PROSITE" id="PS50977"/>
    </source>
</evidence>
<dbReference type="Pfam" id="PF14246">
    <property type="entry name" value="TetR_C_7"/>
    <property type="match status" value="1"/>
</dbReference>
<dbReference type="Proteomes" id="UP001191082">
    <property type="component" value="Unassembled WGS sequence"/>
</dbReference>
<proteinExistence type="predicted"/>
<name>A0ABY2X7B2_9RHOB</name>